<dbReference type="Gramene" id="AUR62001421-RA">
    <property type="protein sequence ID" value="AUR62001421-RA:cds"/>
    <property type="gene ID" value="AUR62001421"/>
</dbReference>
<organism evidence="3 4">
    <name type="scientific">Chenopodium quinoa</name>
    <name type="common">Quinoa</name>
    <dbReference type="NCBI Taxonomy" id="63459"/>
    <lineage>
        <taxon>Eukaryota</taxon>
        <taxon>Viridiplantae</taxon>
        <taxon>Streptophyta</taxon>
        <taxon>Embryophyta</taxon>
        <taxon>Tracheophyta</taxon>
        <taxon>Spermatophyta</taxon>
        <taxon>Magnoliopsida</taxon>
        <taxon>eudicotyledons</taxon>
        <taxon>Gunneridae</taxon>
        <taxon>Pentapetalae</taxon>
        <taxon>Caryophyllales</taxon>
        <taxon>Chenopodiaceae</taxon>
        <taxon>Chenopodioideae</taxon>
        <taxon>Atripliceae</taxon>
        <taxon>Chenopodium</taxon>
    </lineage>
</organism>
<dbReference type="Pfam" id="PF00657">
    <property type="entry name" value="Lipase_GDSL"/>
    <property type="match status" value="1"/>
</dbReference>
<evidence type="ECO:0000313" key="4">
    <source>
        <dbReference type="Proteomes" id="UP000596660"/>
    </source>
</evidence>
<dbReference type="EnsemblPlants" id="AUR62001421-RA">
    <property type="protein sequence ID" value="AUR62001421-RA:cds"/>
    <property type="gene ID" value="AUR62001421"/>
</dbReference>
<dbReference type="InterPro" id="IPR001087">
    <property type="entry name" value="GDSL"/>
</dbReference>
<dbReference type="AlphaFoldDB" id="A0A803KQW5"/>
<proteinExistence type="inferred from homology"/>
<dbReference type="Gene3D" id="3.40.50.1110">
    <property type="entry name" value="SGNH hydrolase"/>
    <property type="match status" value="1"/>
</dbReference>
<evidence type="ECO:0000256" key="2">
    <source>
        <dbReference type="ARBA" id="ARBA00022729"/>
    </source>
</evidence>
<dbReference type="PANTHER" id="PTHR45966:SF4">
    <property type="entry name" value="GDSL ESTERASE_LIPASE 5"/>
    <property type="match status" value="1"/>
</dbReference>
<accession>A0A803KQW5</accession>
<name>A0A803KQW5_CHEQI</name>
<reference evidence="3" key="1">
    <citation type="journal article" date="2017" name="Nature">
        <title>The genome of Chenopodium quinoa.</title>
        <authorList>
            <person name="Jarvis D.E."/>
            <person name="Ho Y.S."/>
            <person name="Lightfoot D.J."/>
            <person name="Schmoeckel S.M."/>
            <person name="Li B."/>
            <person name="Borm T.J.A."/>
            <person name="Ohyanagi H."/>
            <person name="Mineta K."/>
            <person name="Michell C.T."/>
            <person name="Saber N."/>
            <person name="Kharbatia N.M."/>
            <person name="Rupper R.R."/>
            <person name="Sharp A.R."/>
            <person name="Dally N."/>
            <person name="Boughton B.A."/>
            <person name="Woo Y.H."/>
            <person name="Gao G."/>
            <person name="Schijlen E.G.W.M."/>
            <person name="Guo X."/>
            <person name="Momin A.A."/>
            <person name="Negrao S."/>
            <person name="Al-Babili S."/>
            <person name="Gehring C."/>
            <person name="Roessner U."/>
            <person name="Jung C."/>
            <person name="Murphy K."/>
            <person name="Arold S.T."/>
            <person name="Gojobori T."/>
            <person name="van der Linden C.G."/>
            <person name="van Loo E.N."/>
            <person name="Jellen E.N."/>
            <person name="Maughan P.J."/>
            <person name="Tester M."/>
        </authorList>
    </citation>
    <scope>NUCLEOTIDE SEQUENCE [LARGE SCALE GENOMIC DNA]</scope>
    <source>
        <strain evidence="3">cv. PI 614886</strain>
    </source>
</reference>
<comment type="similarity">
    <text evidence="1">Belongs to the 'GDSL' lipolytic enzyme family.</text>
</comment>
<dbReference type="SUPFAM" id="SSF52266">
    <property type="entry name" value="SGNH hydrolase"/>
    <property type="match status" value="1"/>
</dbReference>
<dbReference type="InterPro" id="IPR044552">
    <property type="entry name" value="GLIP1-5/GLL25"/>
</dbReference>
<dbReference type="Proteomes" id="UP000596660">
    <property type="component" value="Unplaced"/>
</dbReference>
<dbReference type="GO" id="GO:0016298">
    <property type="term" value="F:lipase activity"/>
    <property type="evidence" value="ECO:0007669"/>
    <property type="project" value="TreeGrafter"/>
</dbReference>
<protein>
    <recommendedName>
        <fullName evidence="5">GDSL esterase/lipase 5</fullName>
    </recommendedName>
</protein>
<dbReference type="InterPro" id="IPR036514">
    <property type="entry name" value="SGNH_hydro_sf"/>
</dbReference>
<keyword evidence="2" id="KW-0732">Signal</keyword>
<dbReference type="PANTHER" id="PTHR45966">
    <property type="entry name" value="GDSL-LIKE LIPASE/ACYLHYDROLASE"/>
    <property type="match status" value="1"/>
</dbReference>
<dbReference type="OMA" id="DYMSPFL"/>
<reference evidence="3" key="2">
    <citation type="submission" date="2021-03" db="UniProtKB">
        <authorList>
            <consortium name="EnsemblPlants"/>
        </authorList>
    </citation>
    <scope>IDENTIFICATION</scope>
</reference>
<dbReference type="InterPro" id="IPR035669">
    <property type="entry name" value="SGNH_plant_lipase-like"/>
</dbReference>
<evidence type="ECO:0000313" key="3">
    <source>
        <dbReference type="EnsemblPlants" id="AUR62001421-RA:cds"/>
    </source>
</evidence>
<evidence type="ECO:0000256" key="1">
    <source>
        <dbReference type="ARBA" id="ARBA00008668"/>
    </source>
</evidence>
<keyword evidence="4" id="KW-1185">Reference proteome</keyword>
<dbReference type="CDD" id="cd01837">
    <property type="entry name" value="SGNH_plant_lipase_like"/>
    <property type="match status" value="1"/>
</dbReference>
<sequence length="334" mass="38228">PRTSLFIFGDSILDVGNNNYINTTTLDQANFWPYGVNFFHYPTGRFSDGRVISDFIAERANLPLIQPYLQPHKRRFYYGVNFASAGGGALVETFKGSVIDFHMQLQNYKQVEELFRHKFGEVEAKKRLTSAVYLFSIGANDYLSLFLTNSSILTTYTKSEYVDMVIGNITYVITEIYNTGGRKFAFLNVPKIGCVPVSRISNANGECNTEPSEYAMLHNKALFHVLEELKLKLPGFKFSLYDFSTYAQQRIDYPSKYGFKEGKTACCGTGKFRGIWSCGGARLVKEFELCENVNDYVFWDSTHFTEKVYEQLADEMWNLHSYGSHSIKELFYLS</sequence>
<evidence type="ECO:0008006" key="5">
    <source>
        <dbReference type="Google" id="ProtNLM"/>
    </source>
</evidence>